<organism evidence="2 3">
    <name type="scientific">Burkholderia ambifaria (strain MC40-6)</name>
    <dbReference type="NCBI Taxonomy" id="398577"/>
    <lineage>
        <taxon>Bacteria</taxon>
        <taxon>Pseudomonadati</taxon>
        <taxon>Pseudomonadota</taxon>
        <taxon>Betaproteobacteria</taxon>
        <taxon>Burkholderiales</taxon>
        <taxon>Burkholderiaceae</taxon>
        <taxon>Burkholderia</taxon>
        <taxon>Burkholderia cepacia complex</taxon>
    </lineage>
</organism>
<accession>B1Z5A9</accession>
<evidence type="ECO:0000256" key="1">
    <source>
        <dbReference type="SAM" id="MobiDB-lite"/>
    </source>
</evidence>
<evidence type="ECO:0000313" key="3">
    <source>
        <dbReference type="Proteomes" id="UP000001680"/>
    </source>
</evidence>
<dbReference type="Proteomes" id="UP000001680">
    <property type="component" value="Chromosome 3"/>
</dbReference>
<name>B1Z5A9_BURA4</name>
<proteinExistence type="predicted"/>
<dbReference type="EMBL" id="CP001027">
    <property type="protein sequence ID" value="ACB68922.1"/>
    <property type="molecule type" value="Genomic_DNA"/>
</dbReference>
<protein>
    <submittedName>
        <fullName evidence="2">Uncharacterized protein</fullName>
    </submittedName>
</protein>
<feature type="compositionally biased region" description="Basic and acidic residues" evidence="1">
    <location>
        <begin position="126"/>
        <end position="135"/>
    </location>
</feature>
<sequence length="205" mass="23106">MYRASASIHDIAKRRAADTCGIPSRRSIHMRRILTTFAARPAHPAPAFARCRAYRSIDSPSGFRHEDLKDHLRARRVCYRSVRPCSGPRRFVDGESRCRRHDPMDTGHRDADGKDTFRSASGARSRAPERRARRAQETLFRSLKQQRFPEVRHGQAQCSPARARASSATAHPRAGEATKMPGFLGTADASRDMHHETGHRIDARS</sequence>
<dbReference type="KEGG" id="bac:BamMC406_6497"/>
<feature type="compositionally biased region" description="Basic and acidic residues" evidence="1">
    <location>
        <begin position="189"/>
        <end position="205"/>
    </location>
</feature>
<feature type="region of interest" description="Disordered" evidence="1">
    <location>
        <begin position="96"/>
        <end position="135"/>
    </location>
</feature>
<dbReference type="HOGENOM" id="CLU_1335426_0_0_4"/>
<feature type="compositionally biased region" description="Low complexity" evidence="1">
    <location>
        <begin position="159"/>
        <end position="172"/>
    </location>
</feature>
<dbReference type="AlphaFoldDB" id="B1Z5A9"/>
<gene>
    <name evidence="2" type="ordered locus">BamMC406_6497</name>
</gene>
<reference evidence="3" key="1">
    <citation type="submission" date="2008-04" db="EMBL/GenBank/DDBJ databases">
        <title>Complete sequence of chromosome 3 of Burkholderia ambifaria MC40-6.</title>
        <authorList>
            <person name="Copeland A."/>
            <person name="Lucas S."/>
            <person name="Lapidus A."/>
            <person name="Glavina del Rio T."/>
            <person name="Dalin E."/>
            <person name="Tice H."/>
            <person name="Pitluck S."/>
            <person name="Chain P."/>
            <person name="Malfatti S."/>
            <person name="Shin M."/>
            <person name="Vergez L."/>
            <person name="Lang D."/>
            <person name="Schmutz J."/>
            <person name="Larimer F."/>
            <person name="Land M."/>
            <person name="Hauser L."/>
            <person name="Kyrpides N."/>
            <person name="Lykidis A."/>
            <person name="Ramette A."/>
            <person name="Konstantinidis K."/>
            <person name="Tiedje J."/>
            <person name="Richardson P."/>
        </authorList>
    </citation>
    <scope>NUCLEOTIDE SEQUENCE [LARGE SCALE GENOMIC DNA]</scope>
    <source>
        <strain evidence="3">MC40-6</strain>
    </source>
</reference>
<feature type="compositionally biased region" description="Basic and acidic residues" evidence="1">
    <location>
        <begin position="96"/>
        <end position="117"/>
    </location>
</feature>
<evidence type="ECO:0000313" key="2">
    <source>
        <dbReference type="EMBL" id="ACB68922.1"/>
    </source>
</evidence>
<feature type="region of interest" description="Disordered" evidence="1">
    <location>
        <begin position="148"/>
        <end position="205"/>
    </location>
</feature>